<keyword evidence="2" id="KW-1185">Reference proteome</keyword>
<reference evidence="1 2" key="1">
    <citation type="submission" date="2024-04" db="EMBL/GenBank/DDBJ databases">
        <authorList>
            <person name="Fracassetti M."/>
        </authorList>
    </citation>
    <scope>NUCLEOTIDE SEQUENCE [LARGE SCALE GENOMIC DNA]</scope>
</reference>
<dbReference type="AlphaFoldDB" id="A0AAV2EJM3"/>
<dbReference type="EMBL" id="OZ034817">
    <property type="protein sequence ID" value="CAL1385858.1"/>
    <property type="molecule type" value="Genomic_DNA"/>
</dbReference>
<gene>
    <name evidence="1" type="ORF">LTRI10_LOCUS26963</name>
</gene>
<accession>A0AAV2EJM3</accession>
<proteinExistence type="predicted"/>
<dbReference type="Proteomes" id="UP001497516">
    <property type="component" value="Chromosome 4"/>
</dbReference>
<evidence type="ECO:0000313" key="1">
    <source>
        <dbReference type="EMBL" id="CAL1385858.1"/>
    </source>
</evidence>
<protein>
    <submittedName>
        <fullName evidence="1">Uncharacterized protein</fullName>
    </submittedName>
</protein>
<evidence type="ECO:0000313" key="2">
    <source>
        <dbReference type="Proteomes" id="UP001497516"/>
    </source>
</evidence>
<organism evidence="1 2">
    <name type="scientific">Linum trigynum</name>
    <dbReference type="NCBI Taxonomy" id="586398"/>
    <lineage>
        <taxon>Eukaryota</taxon>
        <taxon>Viridiplantae</taxon>
        <taxon>Streptophyta</taxon>
        <taxon>Embryophyta</taxon>
        <taxon>Tracheophyta</taxon>
        <taxon>Spermatophyta</taxon>
        <taxon>Magnoliopsida</taxon>
        <taxon>eudicotyledons</taxon>
        <taxon>Gunneridae</taxon>
        <taxon>Pentapetalae</taxon>
        <taxon>rosids</taxon>
        <taxon>fabids</taxon>
        <taxon>Malpighiales</taxon>
        <taxon>Linaceae</taxon>
        <taxon>Linum</taxon>
    </lineage>
</organism>
<name>A0AAV2EJM3_9ROSI</name>
<sequence length="87" mass="9978">MPFSLDIEGYRSRIRPEAILQRCLSPLRTDLGRFIPGEFLADSKGVPSQISRDVSENAIFFRFWRLQITESGLGYSPPIMMFIDPIL</sequence>